<accession>A0A328EAI8</accession>
<evidence type="ECO:0000313" key="3">
    <source>
        <dbReference type="Proteomes" id="UP000249390"/>
    </source>
</evidence>
<proteinExistence type="predicted"/>
<gene>
    <name evidence="2" type="ORF">DM860_015406</name>
</gene>
<organism evidence="2 3">
    <name type="scientific">Cuscuta australis</name>
    <dbReference type="NCBI Taxonomy" id="267555"/>
    <lineage>
        <taxon>Eukaryota</taxon>
        <taxon>Viridiplantae</taxon>
        <taxon>Streptophyta</taxon>
        <taxon>Embryophyta</taxon>
        <taxon>Tracheophyta</taxon>
        <taxon>Spermatophyta</taxon>
        <taxon>Magnoliopsida</taxon>
        <taxon>eudicotyledons</taxon>
        <taxon>Gunneridae</taxon>
        <taxon>Pentapetalae</taxon>
        <taxon>asterids</taxon>
        <taxon>lamiids</taxon>
        <taxon>Solanales</taxon>
        <taxon>Convolvulaceae</taxon>
        <taxon>Cuscuteae</taxon>
        <taxon>Cuscuta</taxon>
        <taxon>Cuscuta subgen. Grammica</taxon>
        <taxon>Cuscuta sect. Cleistogrammica</taxon>
    </lineage>
</organism>
<evidence type="ECO:0000256" key="1">
    <source>
        <dbReference type="SAM" id="MobiDB-lite"/>
    </source>
</evidence>
<feature type="region of interest" description="Disordered" evidence="1">
    <location>
        <begin position="65"/>
        <end position="107"/>
    </location>
</feature>
<protein>
    <submittedName>
        <fullName evidence="2">Uncharacterized protein</fullName>
    </submittedName>
</protein>
<name>A0A328EAI8_9ASTE</name>
<comment type="caution">
    <text evidence="2">The sequence shown here is derived from an EMBL/GenBank/DDBJ whole genome shotgun (WGS) entry which is preliminary data.</text>
</comment>
<dbReference type="Proteomes" id="UP000249390">
    <property type="component" value="Unassembled WGS sequence"/>
</dbReference>
<sequence>MAAMSSQLQFSAIAGLNQIQSRHFRRLFSDGHGSLFSSGHTVSISAKLICWRYQLGVAAGCGDGDGRRRQWRSGSSTAMSSDWRRCNRQRRMTDESETAALQLDGKDGRCAKGDGGARFRRRRNNGV</sequence>
<dbReference type="EMBL" id="NQVE01000017">
    <property type="protein sequence ID" value="RAL53678.1"/>
    <property type="molecule type" value="Genomic_DNA"/>
</dbReference>
<reference evidence="2 3" key="1">
    <citation type="submission" date="2018-06" db="EMBL/GenBank/DDBJ databases">
        <title>The Genome of Cuscuta australis (Dodder) Provides Insight into the Evolution of Plant Parasitism.</title>
        <authorList>
            <person name="Liu H."/>
        </authorList>
    </citation>
    <scope>NUCLEOTIDE SEQUENCE [LARGE SCALE GENOMIC DNA]</scope>
    <source>
        <strain evidence="3">cv. Yunnan</strain>
        <tissue evidence="2">Vines</tissue>
    </source>
</reference>
<evidence type="ECO:0000313" key="2">
    <source>
        <dbReference type="EMBL" id="RAL53678.1"/>
    </source>
</evidence>
<dbReference type="AlphaFoldDB" id="A0A328EAI8"/>
<keyword evidence="3" id="KW-1185">Reference proteome</keyword>